<name>A0AAW0DZJ8_9AGAR</name>
<comment type="similarity">
    <text evidence="1">Belongs to the CDC123 family.</text>
</comment>
<dbReference type="Pfam" id="PF07065">
    <property type="entry name" value="D123"/>
    <property type="match status" value="1"/>
</dbReference>
<dbReference type="InterPro" id="IPR009772">
    <property type="entry name" value="CDC123"/>
</dbReference>
<proteinExistence type="inferred from homology"/>
<comment type="caution">
    <text evidence="3">The sequence shown here is derived from an EMBL/GenBank/DDBJ whole genome shotgun (WGS) entry which is preliminary data.</text>
</comment>
<dbReference type="GO" id="GO:0005737">
    <property type="term" value="C:cytoplasm"/>
    <property type="evidence" value="ECO:0007669"/>
    <property type="project" value="TreeGrafter"/>
</dbReference>
<dbReference type="AlphaFoldDB" id="A0AAW0DZJ8"/>
<evidence type="ECO:0000256" key="1">
    <source>
        <dbReference type="ARBA" id="ARBA00011047"/>
    </source>
</evidence>
<evidence type="ECO:0000256" key="2">
    <source>
        <dbReference type="SAM" id="MobiDB-lite"/>
    </source>
</evidence>
<accession>A0AAW0DZJ8</accession>
<gene>
    <name evidence="3" type="ORF">VNI00_002460</name>
</gene>
<feature type="compositionally biased region" description="Acidic residues" evidence="2">
    <location>
        <begin position="66"/>
        <end position="80"/>
    </location>
</feature>
<protein>
    <recommendedName>
        <fullName evidence="5">Cell division cycle protein 123</fullName>
    </recommendedName>
</protein>
<evidence type="ECO:0008006" key="5">
    <source>
        <dbReference type="Google" id="ProtNLM"/>
    </source>
</evidence>
<dbReference type="PANTHER" id="PTHR15323:SF6">
    <property type="entry name" value="CELL DIVISION CYCLE PROTEIN 123 HOMOLOG"/>
    <property type="match status" value="1"/>
</dbReference>
<feature type="region of interest" description="Disordered" evidence="2">
    <location>
        <begin position="58"/>
        <end position="81"/>
    </location>
</feature>
<sequence>MSLTSYPKTYIFDFQFSSWYPKFRDVSIKSTIIKPLSKEFCEYLNADGVFLPKGSEDELNKSRTVEEDEESETEDDDETEYSFPELDAKIREAVAEYGAVFPKLNFSSPKDASWILPASAPLKCTSPADVYMLLKSSDFINHDLDVEAVFEGCDTSSAEPENYELELVLRKWYSIERSREMRCFVKGNRLIGISQRDTNYYDFLNDPATKTHILDTVEEFWKSKIRPIWNSSEDYVFDILLTRDLSRAHIVDFNPYAPRTDSLLFTYDELQEQANKNQEKAELRVIDSRSHPAANINSPANQHNMVPFEALSMSTGRNIQEFAGLWEESIKESMKEDAE</sequence>
<organism evidence="3 4">
    <name type="scientific">Paramarasmius palmivorus</name>
    <dbReference type="NCBI Taxonomy" id="297713"/>
    <lineage>
        <taxon>Eukaryota</taxon>
        <taxon>Fungi</taxon>
        <taxon>Dikarya</taxon>
        <taxon>Basidiomycota</taxon>
        <taxon>Agaricomycotina</taxon>
        <taxon>Agaricomycetes</taxon>
        <taxon>Agaricomycetidae</taxon>
        <taxon>Agaricales</taxon>
        <taxon>Marasmiineae</taxon>
        <taxon>Marasmiaceae</taxon>
        <taxon>Paramarasmius</taxon>
    </lineage>
</organism>
<evidence type="ECO:0000313" key="3">
    <source>
        <dbReference type="EMBL" id="KAK7056743.1"/>
    </source>
</evidence>
<evidence type="ECO:0000313" key="4">
    <source>
        <dbReference type="Proteomes" id="UP001383192"/>
    </source>
</evidence>
<dbReference type="PANTHER" id="PTHR15323">
    <property type="entry name" value="D123 PROTEIN"/>
    <property type="match status" value="1"/>
</dbReference>
<keyword evidence="4" id="KW-1185">Reference proteome</keyword>
<reference evidence="3 4" key="1">
    <citation type="submission" date="2024-01" db="EMBL/GenBank/DDBJ databases">
        <title>A draft genome for a cacao thread blight-causing isolate of Paramarasmius palmivorus.</title>
        <authorList>
            <person name="Baruah I.K."/>
            <person name="Bukari Y."/>
            <person name="Amoako-Attah I."/>
            <person name="Meinhardt L.W."/>
            <person name="Bailey B.A."/>
            <person name="Cohen S.P."/>
        </authorList>
    </citation>
    <scope>NUCLEOTIDE SEQUENCE [LARGE SCALE GENOMIC DNA]</scope>
    <source>
        <strain evidence="3 4">GH-12</strain>
    </source>
</reference>
<dbReference type="Proteomes" id="UP001383192">
    <property type="component" value="Unassembled WGS sequence"/>
</dbReference>
<dbReference type="EMBL" id="JAYKXP010000006">
    <property type="protein sequence ID" value="KAK7056743.1"/>
    <property type="molecule type" value="Genomic_DNA"/>
</dbReference>